<dbReference type="PANTHER" id="PTHR22901:SF0">
    <property type="entry name" value="SIALATE O-ACETYLESTERASE"/>
    <property type="match status" value="1"/>
</dbReference>
<protein>
    <recommendedName>
        <fullName evidence="2">Sialate O-acetylesterase domain-containing protein</fullName>
    </recommendedName>
</protein>
<keyword evidence="1" id="KW-0378">Hydrolase</keyword>
<feature type="domain" description="Sialate O-acetylesterase" evidence="2">
    <location>
        <begin position="258"/>
        <end position="359"/>
    </location>
</feature>
<name>A0A518DWQ1_9BACT</name>
<dbReference type="EMBL" id="CP036433">
    <property type="protein sequence ID" value="QDU96268.1"/>
    <property type="molecule type" value="Genomic_DNA"/>
</dbReference>
<dbReference type="GO" id="GO:0001681">
    <property type="term" value="F:sialate O-acetylesterase activity"/>
    <property type="evidence" value="ECO:0007669"/>
    <property type="project" value="InterPro"/>
</dbReference>
<evidence type="ECO:0000259" key="2">
    <source>
        <dbReference type="Pfam" id="PF03629"/>
    </source>
</evidence>
<dbReference type="InterPro" id="IPR005181">
    <property type="entry name" value="SASA"/>
</dbReference>
<evidence type="ECO:0000313" key="3">
    <source>
        <dbReference type="EMBL" id="QDU96268.1"/>
    </source>
</evidence>
<evidence type="ECO:0000256" key="1">
    <source>
        <dbReference type="ARBA" id="ARBA00022801"/>
    </source>
</evidence>
<accession>A0A518DWQ1</accession>
<evidence type="ECO:0000313" key="4">
    <source>
        <dbReference type="Proteomes" id="UP000317648"/>
    </source>
</evidence>
<dbReference type="Proteomes" id="UP000317648">
    <property type="component" value="Chromosome"/>
</dbReference>
<keyword evidence="4" id="KW-1185">Reference proteome</keyword>
<dbReference type="InterPro" id="IPR039329">
    <property type="entry name" value="SIAE"/>
</dbReference>
<gene>
    <name evidence="3" type="ORF">Pla8534_40870</name>
</gene>
<reference evidence="3 4" key="1">
    <citation type="submission" date="2019-02" db="EMBL/GenBank/DDBJ databases">
        <title>Deep-cultivation of Planctomycetes and their phenomic and genomic characterization uncovers novel biology.</title>
        <authorList>
            <person name="Wiegand S."/>
            <person name="Jogler M."/>
            <person name="Boedeker C."/>
            <person name="Pinto D."/>
            <person name="Vollmers J."/>
            <person name="Rivas-Marin E."/>
            <person name="Kohn T."/>
            <person name="Peeters S.H."/>
            <person name="Heuer A."/>
            <person name="Rast P."/>
            <person name="Oberbeckmann S."/>
            <person name="Bunk B."/>
            <person name="Jeske O."/>
            <person name="Meyerdierks A."/>
            <person name="Storesund J.E."/>
            <person name="Kallscheuer N."/>
            <person name="Luecker S."/>
            <person name="Lage O.M."/>
            <person name="Pohl T."/>
            <person name="Merkel B.J."/>
            <person name="Hornburger P."/>
            <person name="Mueller R.-W."/>
            <person name="Bruemmer F."/>
            <person name="Labrenz M."/>
            <person name="Spormann A.M."/>
            <person name="Op den Camp H."/>
            <person name="Overmann J."/>
            <person name="Amann R."/>
            <person name="Jetten M.S.M."/>
            <person name="Mascher T."/>
            <person name="Medema M.H."/>
            <person name="Devos D.P."/>
            <person name="Kaster A.-K."/>
            <person name="Ovreas L."/>
            <person name="Rohde M."/>
            <person name="Galperin M.Y."/>
            <person name="Jogler C."/>
        </authorList>
    </citation>
    <scope>NUCLEOTIDE SEQUENCE [LARGE SCALE GENOMIC DNA]</scope>
    <source>
        <strain evidence="3 4">Pla85_3_4</strain>
    </source>
</reference>
<dbReference type="SUPFAM" id="SSF52266">
    <property type="entry name" value="SGNH hydrolase"/>
    <property type="match status" value="1"/>
</dbReference>
<dbReference type="KEGG" id="lcre:Pla8534_40870"/>
<dbReference type="Gene3D" id="3.40.50.1110">
    <property type="entry name" value="SGNH hydrolase"/>
    <property type="match status" value="1"/>
</dbReference>
<proteinExistence type="predicted"/>
<dbReference type="Pfam" id="PF03629">
    <property type="entry name" value="SASA"/>
    <property type="match status" value="1"/>
</dbReference>
<dbReference type="InterPro" id="IPR036514">
    <property type="entry name" value="SGNH_hydro_sf"/>
</dbReference>
<dbReference type="GO" id="GO:0005975">
    <property type="term" value="P:carbohydrate metabolic process"/>
    <property type="evidence" value="ECO:0007669"/>
    <property type="project" value="TreeGrafter"/>
</dbReference>
<dbReference type="AlphaFoldDB" id="A0A518DWQ1"/>
<sequence>MTMWTDIRRRVLTGQTSKRAICREYNTHWRTLEKILSHEEPPGYRTAQPRPRPVMEAFLPIIEEILEQDKTSHAKERHTAKRIYDRLRQEQQFTGSYSSVKEVVRELKRKQQEVFISLDHPAASAQVDFGEVKIQLNGELVKAALFEMTLPYSGAIFCQVFPRECTETFQEGHRRAFEFFGGVPIGVIDSSRGDSPIQPFIPRAAFDAHSTLRRELELGDQGDLEAIWRLPGGVRARDANWLPARLFHSRLSPISRFATRGVIWYQGESNSGVKEDPRDYQHKMRALVNGWRKAFGDKNMPVYFVQLPGSGAGEGWPYLREQQRLAADLPHTGMVVTIDLAGAGIHPANKIDVGHRLARWALANDYGKEIAFSGPMFERQEIQGDKVVLHFKHAESGLMAATKDGLAAPSETPDAELSHFEVADKSGVWRPATAKIEGKMVVVSSTTVKLPAAVRYACDASPANCNFYNRAGLPAAPFCSRSDLLEYDPRLPE</sequence>
<organism evidence="3 4">
    <name type="scientific">Lignipirellula cremea</name>
    <dbReference type="NCBI Taxonomy" id="2528010"/>
    <lineage>
        <taxon>Bacteria</taxon>
        <taxon>Pseudomonadati</taxon>
        <taxon>Planctomycetota</taxon>
        <taxon>Planctomycetia</taxon>
        <taxon>Pirellulales</taxon>
        <taxon>Pirellulaceae</taxon>
        <taxon>Lignipirellula</taxon>
    </lineage>
</organism>
<dbReference type="PANTHER" id="PTHR22901">
    <property type="entry name" value="SIALATE O-ACETYLESTERASE"/>
    <property type="match status" value="1"/>
</dbReference>